<proteinExistence type="predicted"/>
<accession>A0ACC2BP18</accession>
<organism evidence="1 2">
    <name type="scientific">Diphasiastrum complanatum</name>
    <name type="common">Issler's clubmoss</name>
    <name type="synonym">Lycopodium complanatum</name>
    <dbReference type="NCBI Taxonomy" id="34168"/>
    <lineage>
        <taxon>Eukaryota</taxon>
        <taxon>Viridiplantae</taxon>
        <taxon>Streptophyta</taxon>
        <taxon>Embryophyta</taxon>
        <taxon>Tracheophyta</taxon>
        <taxon>Lycopodiopsida</taxon>
        <taxon>Lycopodiales</taxon>
        <taxon>Lycopodiaceae</taxon>
        <taxon>Lycopodioideae</taxon>
        <taxon>Diphasiastrum</taxon>
    </lineage>
</organism>
<keyword evidence="2" id="KW-1185">Reference proteome</keyword>
<protein>
    <submittedName>
        <fullName evidence="1">Uncharacterized protein</fullName>
    </submittedName>
</protein>
<dbReference type="Proteomes" id="UP001162992">
    <property type="component" value="Chromosome 14"/>
</dbReference>
<evidence type="ECO:0000313" key="1">
    <source>
        <dbReference type="EMBL" id="KAJ7531538.1"/>
    </source>
</evidence>
<sequence length="316" mass="35269">MATRDNRLWVLAQKFAQLKISYPLFDEGDPGKEASNGLLALNENDNLARELAFCCSEACGRSESVLDLVVSPGPKFLARMWQLESADGPLPPFKASAAVPFQWEEIPGKPKPYHPPRVDGKHSLKLPPRLAVNSCGKDLETVANTMNSTKQTPLSSKQATNSTLQELNTKTLSRPAGHSSALSLRLPSAFKSFLSKSFKVGLLKPSYLFTKYKVSSHLQVCARSEYHMHPTYNVRSLRKFFVFGRWQRGQKFHKVRGLSEIEIWGPSLDTYFKCMELSDGRFGNLECSESPVSHLLEGVPSLKANKLEYGDNMTSK</sequence>
<name>A0ACC2BP18_DIPCM</name>
<reference evidence="2" key="1">
    <citation type="journal article" date="2024" name="Proc. Natl. Acad. Sci. U.S.A.">
        <title>Extraordinary preservation of gene collinearity over three hundred million years revealed in homosporous lycophytes.</title>
        <authorList>
            <person name="Li C."/>
            <person name="Wickell D."/>
            <person name="Kuo L.Y."/>
            <person name="Chen X."/>
            <person name="Nie B."/>
            <person name="Liao X."/>
            <person name="Peng D."/>
            <person name="Ji J."/>
            <person name="Jenkins J."/>
            <person name="Williams M."/>
            <person name="Shu S."/>
            <person name="Plott C."/>
            <person name="Barry K."/>
            <person name="Rajasekar S."/>
            <person name="Grimwood J."/>
            <person name="Han X."/>
            <person name="Sun S."/>
            <person name="Hou Z."/>
            <person name="He W."/>
            <person name="Dai G."/>
            <person name="Sun C."/>
            <person name="Schmutz J."/>
            <person name="Leebens-Mack J.H."/>
            <person name="Li F.W."/>
            <person name="Wang L."/>
        </authorList>
    </citation>
    <scope>NUCLEOTIDE SEQUENCE [LARGE SCALE GENOMIC DNA]</scope>
    <source>
        <strain evidence="2">cv. PW_Plant_1</strain>
    </source>
</reference>
<comment type="caution">
    <text evidence="1">The sequence shown here is derived from an EMBL/GenBank/DDBJ whole genome shotgun (WGS) entry which is preliminary data.</text>
</comment>
<gene>
    <name evidence="1" type="ORF">O6H91_14G048200</name>
</gene>
<evidence type="ECO:0000313" key="2">
    <source>
        <dbReference type="Proteomes" id="UP001162992"/>
    </source>
</evidence>
<dbReference type="EMBL" id="CM055105">
    <property type="protein sequence ID" value="KAJ7531538.1"/>
    <property type="molecule type" value="Genomic_DNA"/>
</dbReference>